<protein>
    <submittedName>
        <fullName evidence="1">Uncharacterized protein</fullName>
    </submittedName>
</protein>
<organism evidence="1 2">
    <name type="scientific">Zophobas morio</name>
    <dbReference type="NCBI Taxonomy" id="2755281"/>
    <lineage>
        <taxon>Eukaryota</taxon>
        <taxon>Metazoa</taxon>
        <taxon>Ecdysozoa</taxon>
        <taxon>Arthropoda</taxon>
        <taxon>Hexapoda</taxon>
        <taxon>Insecta</taxon>
        <taxon>Pterygota</taxon>
        <taxon>Neoptera</taxon>
        <taxon>Endopterygota</taxon>
        <taxon>Coleoptera</taxon>
        <taxon>Polyphaga</taxon>
        <taxon>Cucujiformia</taxon>
        <taxon>Tenebrionidae</taxon>
        <taxon>Zophobas</taxon>
    </lineage>
</organism>
<sequence length="90" mass="9637">MRANFCISTERDLLRKATASHVRGGGLFPVGLSEGISIRFAPPSVNSPHTDERSLITSGFLIANAISNCVAITGFSCPRGNRAAILEHFH</sequence>
<keyword evidence="2" id="KW-1185">Reference proteome</keyword>
<reference evidence="1" key="1">
    <citation type="journal article" date="2023" name="G3 (Bethesda)">
        <title>Whole genome assemblies of Zophobas morio and Tenebrio molitor.</title>
        <authorList>
            <person name="Kaur S."/>
            <person name="Stinson S.A."/>
            <person name="diCenzo G.C."/>
        </authorList>
    </citation>
    <scope>NUCLEOTIDE SEQUENCE</scope>
    <source>
        <strain evidence="1">QUZm001</strain>
    </source>
</reference>
<evidence type="ECO:0000313" key="1">
    <source>
        <dbReference type="EMBL" id="KAJ3643142.1"/>
    </source>
</evidence>
<dbReference type="EMBL" id="JALNTZ010000008">
    <property type="protein sequence ID" value="KAJ3643142.1"/>
    <property type="molecule type" value="Genomic_DNA"/>
</dbReference>
<dbReference type="AlphaFoldDB" id="A0AA38HU40"/>
<proteinExistence type="predicted"/>
<dbReference type="Proteomes" id="UP001168821">
    <property type="component" value="Unassembled WGS sequence"/>
</dbReference>
<evidence type="ECO:0000313" key="2">
    <source>
        <dbReference type="Proteomes" id="UP001168821"/>
    </source>
</evidence>
<name>A0AA38HU40_9CUCU</name>
<comment type="caution">
    <text evidence="1">The sequence shown here is derived from an EMBL/GenBank/DDBJ whole genome shotgun (WGS) entry which is preliminary data.</text>
</comment>
<accession>A0AA38HU40</accession>
<gene>
    <name evidence="1" type="ORF">Zmor_025870</name>
</gene>